<feature type="domain" description="ABC transmembrane type-1" evidence="8">
    <location>
        <begin position="151"/>
        <end position="360"/>
    </location>
</feature>
<evidence type="ECO:0000256" key="4">
    <source>
        <dbReference type="ARBA" id="ARBA00022692"/>
    </source>
</evidence>
<dbReference type="OrthoDB" id="3171583at2"/>
<comment type="caution">
    <text evidence="9">The sequence shown here is derived from an EMBL/GenBank/DDBJ whole genome shotgun (WGS) entry which is preliminary data.</text>
</comment>
<dbReference type="CDD" id="cd06261">
    <property type="entry name" value="TM_PBP2"/>
    <property type="match status" value="1"/>
</dbReference>
<dbReference type="InterPro" id="IPR045621">
    <property type="entry name" value="BPD_transp_1_N"/>
</dbReference>
<evidence type="ECO:0000313" key="9">
    <source>
        <dbReference type="EMBL" id="TDD70738.1"/>
    </source>
</evidence>
<dbReference type="GO" id="GO:0005886">
    <property type="term" value="C:plasma membrane"/>
    <property type="evidence" value="ECO:0007669"/>
    <property type="project" value="UniProtKB-SubCell"/>
</dbReference>
<evidence type="ECO:0000256" key="1">
    <source>
        <dbReference type="ARBA" id="ARBA00004651"/>
    </source>
</evidence>
<keyword evidence="3" id="KW-1003">Cell membrane</keyword>
<dbReference type="GO" id="GO:0055085">
    <property type="term" value="P:transmembrane transport"/>
    <property type="evidence" value="ECO:0007669"/>
    <property type="project" value="InterPro"/>
</dbReference>
<evidence type="ECO:0000256" key="6">
    <source>
        <dbReference type="ARBA" id="ARBA00023136"/>
    </source>
</evidence>
<evidence type="ECO:0000256" key="2">
    <source>
        <dbReference type="ARBA" id="ARBA00022448"/>
    </source>
</evidence>
<dbReference type="Pfam" id="PF00528">
    <property type="entry name" value="BPD_transp_1"/>
    <property type="match status" value="1"/>
</dbReference>
<dbReference type="Pfam" id="PF19300">
    <property type="entry name" value="BPD_transp_1_N"/>
    <property type="match status" value="1"/>
</dbReference>
<dbReference type="Gene3D" id="1.10.3720.10">
    <property type="entry name" value="MetI-like"/>
    <property type="match status" value="1"/>
</dbReference>
<feature type="transmembrane region" description="Helical" evidence="7">
    <location>
        <begin position="155"/>
        <end position="178"/>
    </location>
</feature>
<keyword evidence="10" id="KW-1185">Reference proteome</keyword>
<gene>
    <name evidence="9" type="ORF">E1262_08810</name>
</gene>
<organism evidence="9 10">
    <name type="scientific">Jiangella aurantiaca</name>
    <dbReference type="NCBI Taxonomy" id="2530373"/>
    <lineage>
        <taxon>Bacteria</taxon>
        <taxon>Bacillati</taxon>
        <taxon>Actinomycetota</taxon>
        <taxon>Actinomycetes</taxon>
        <taxon>Jiangellales</taxon>
        <taxon>Jiangellaceae</taxon>
        <taxon>Jiangella</taxon>
    </lineage>
</organism>
<feature type="transmembrane region" description="Helical" evidence="7">
    <location>
        <begin position="190"/>
        <end position="213"/>
    </location>
</feature>
<name>A0A4R5ADZ8_9ACTN</name>
<evidence type="ECO:0000256" key="7">
    <source>
        <dbReference type="RuleBase" id="RU363032"/>
    </source>
</evidence>
<evidence type="ECO:0000256" key="3">
    <source>
        <dbReference type="ARBA" id="ARBA00022475"/>
    </source>
</evidence>
<comment type="similarity">
    <text evidence="7">Belongs to the binding-protein-dependent transport system permease family.</text>
</comment>
<feature type="transmembrane region" description="Helical" evidence="7">
    <location>
        <begin position="233"/>
        <end position="256"/>
    </location>
</feature>
<dbReference type="PANTHER" id="PTHR43163:SF6">
    <property type="entry name" value="DIPEPTIDE TRANSPORT SYSTEM PERMEASE PROTEIN DPPB-RELATED"/>
    <property type="match status" value="1"/>
</dbReference>
<dbReference type="AlphaFoldDB" id="A0A4R5ADZ8"/>
<feature type="transmembrane region" description="Helical" evidence="7">
    <location>
        <begin position="291"/>
        <end position="317"/>
    </location>
</feature>
<dbReference type="InterPro" id="IPR035906">
    <property type="entry name" value="MetI-like_sf"/>
</dbReference>
<dbReference type="EMBL" id="SMLB01000008">
    <property type="protein sequence ID" value="TDD70738.1"/>
    <property type="molecule type" value="Genomic_DNA"/>
</dbReference>
<keyword evidence="2 7" id="KW-0813">Transport</keyword>
<accession>A0A4R5ADZ8</accession>
<dbReference type="InterPro" id="IPR000515">
    <property type="entry name" value="MetI-like"/>
</dbReference>
<sequence>MGQRPRWLPTAAEERVRTRHGQLLTSERTRMRHSAPGDIVDAAITVTPQVGRNPSQFRALGLHRALLAPIILLGVTLVVFIVVDLSPNDPATAELGVMADDEARQRFIDEHGLDEPLLVRFGHFLVNLVHLELGESVTRPESVNELIARALPVSLQLMTTAVFMSVVFSLALGILAAWKEGKTIDQVISAVIAILQASPSFWIGLLFVQLFAVSLGLLPASGYTPLSSGIQSWYGSMIGPAIVLAIPITAALTRVLRASIADELAKDYVRTAIGNGVGWVMVLSRNVLRNALIAPVTVLGLVIGDLIAGAILVEVVFNLPGMGTLLVAGVNQGDLGVVRGVALVGAIGFIAVNLLVDLIYLVLNPRSVNGVSK</sequence>
<protein>
    <submittedName>
        <fullName evidence="9">ABC transporter permease</fullName>
    </submittedName>
</protein>
<keyword evidence="6 7" id="KW-0472">Membrane</keyword>
<keyword evidence="4 7" id="KW-0812">Transmembrane</keyword>
<dbReference type="PROSITE" id="PS50928">
    <property type="entry name" value="ABC_TM1"/>
    <property type="match status" value="1"/>
</dbReference>
<evidence type="ECO:0000313" key="10">
    <source>
        <dbReference type="Proteomes" id="UP000295217"/>
    </source>
</evidence>
<keyword evidence="5 7" id="KW-1133">Transmembrane helix</keyword>
<dbReference type="SUPFAM" id="SSF161098">
    <property type="entry name" value="MetI-like"/>
    <property type="match status" value="1"/>
</dbReference>
<dbReference type="PANTHER" id="PTHR43163">
    <property type="entry name" value="DIPEPTIDE TRANSPORT SYSTEM PERMEASE PROTEIN DPPB-RELATED"/>
    <property type="match status" value="1"/>
</dbReference>
<evidence type="ECO:0000256" key="5">
    <source>
        <dbReference type="ARBA" id="ARBA00022989"/>
    </source>
</evidence>
<feature type="transmembrane region" description="Helical" evidence="7">
    <location>
        <begin position="65"/>
        <end position="83"/>
    </location>
</feature>
<comment type="subcellular location">
    <subcellularLocation>
        <location evidence="1 7">Cell membrane</location>
        <topology evidence="1 7">Multi-pass membrane protein</topology>
    </subcellularLocation>
</comment>
<reference evidence="9 10" key="1">
    <citation type="submission" date="2019-02" db="EMBL/GenBank/DDBJ databases">
        <title>Draft genome sequences of novel Actinobacteria.</title>
        <authorList>
            <person name="Sahin N."/>
            <person name="Ay H."/>
            <person name="Saygin H."/>
        </authorList>
    </citation>
    <scope>NUCLEOTIDE SEQUENCE [LARGE SCALE GENOMIC DNA]</scope>
    <source>
        <strain evidence="9 10">8K307</strain>
    </source>
</reference>
<proteinExistence type="inferred from homology"/>
<feature type="transmembrane region" description="Helical" evidence="7">
    <location>
        <begin position="337"/>
        <end position="363"/>
    </location>
</feature>
<dbReference type="Proteomes" id="UP000295217">
    <property type="component" value="Unassembled WGS sequence"/>
</dbReference>
<evidence type="ECO:0000259" key="8">
    <source>
        <dbReference type="PROSITE" id="PS50928"/>
    </source>
</evidence>